<keyword evidence="13" id="KW-0175">Coiled coil</keyword>
<dbReference type="InterPro" id="IPR001094">
    <property type="entry name" value="Flavdoxin-like"/>
</dbReference>
<dbReference type="Pfam" id="PF00667">
    <property type="entry name" value="FAD_binding_1"/>
    <property type="match status" value="1"/>
</dbReference>
<keyword evidence="10" id="KW-0486">Methionine biosynthesis</keyword>
<dbReference type="GO" id="GO:0030586">
    <property type="term" value="F:[methionine synthase] reductase (NADPH) activity"/>
    <property type="evidence" value="ECO:0007669"/>
    <property type="project" value="UniProtKB-EC"/>
</dbReference>
<feature type="coiled-coil region" evidence="13">
    <location>
        <begin position="758"/>
        <end position="787"/>
    </location>
</feature>
<evidence type="ECO:0000313" key="18">
    <source>
        <dbReference type="Proteomes" id="UP000265140"/>
    </source>
</evidence>
<dbReference type="PANTHER" id="PTHR19384:SF84">
    <property type="entry name" value="METHIONINE SYNTHASE REDUCTASE"/>
    <property type="match status" value="1"/>
</dbReference>
<keyword evidence="6" id="KW-0949">S-adenosyl-L-methionine</keyword>
<dbReference type="FunFam" id="1.20.990.10:FF:000007">
    <property type="entry name" value="Methionine synthase reductase"/>
    <property type="match status" value="1"/>
</dbReference>
<dbReference type="GO" id="GO:0050660">
    <property type="term" value="F:flavin adenine dinucleotide binding"/>
    <property type="evidence" value="ECO:0007669"/>
    <property type="project" value="TreeGrafter"/>
</dbReference>
<comment type="cofactor">
    <cofactor evidence="1">
        <name>FMN</name>
        <dbReference type="ChEBI" id="CHEBI:58210"/>
    </cofactor>
</comment>
<name>A0A3P8XBR2_ESOLU</name>
<dbReference type="PROSITE" id="PS51384">
    <property type="entry name" value="FAD_FR"/>
    <property type="match status" value="1"/>
</dbReference>
<evidence type="ECO:0000256" key="4">
    <source>
        <dbReference type="ARBA" id="ARBA00022630"/>
    </source>
</evidence>
<evidence type="ECO:0000256" key="9">
    <source>
        <dbReference type="ARBA" id="ARBA00023002"/>
    </source>
</evidence>
<evidence type="ECO:0000256" key="14">
    <source>
        <dbReference type="SAM" id="MobiDB-lite"/>
    </source>
</evidence>
<sequence>MVTAMTHRCETLSACISLIVDTVHRWSSPFSGVSERFELPDFWLFHLSSKMPCEVKPRILVLYGSQKGQAQSIAEGIADEAEEKGLIAEICCVSEGDKFNLEKERAPVVIVVSTTGDGDPPDNALKFVKRIKKKTLSSDHYAHLCYALLALGDTNYANFCNCGKTIDGRLQELGAKHFYATGYADDGVGLELVLDPWLEGLWEAIRRALSKMSAPQPKRDVTDTRVSSEETFESLATDVSLHLLSLEPEPASTECLGKQEEIGRAKTESTTPAVKASETGSTVPDLRPVSVTDTTQTSPNRSCVIADHKSVLGTPSGVPAAVAEASLTLSFPPLSESALNVPNLPPPYLDVVLQEATTREETGVPVMKEGFQEVPVSRSAKLTSDDSVKTALLVELDISAHPMDYQPGDSLDVLCPNRVSEVGELLLRLGLMDRKSHCIQLSLQKDTKKKAAQIPSYIPENSTLQYLLTWCLEIRSVLKKAFIRSLVECTEESGEKRRLQELCSKQGSADYNLYVRDPRLGILDLLRAFPSCQPPLSLLIEHLPKLQPRPYSAASSRMRHPGQLHFVFNIIEFPACIERPGGRRGLCTGWLSDLVDPILLHPGKVQSSSTSSSVPKVHVSLRQNCSFRLPSDLSKPLIMIGPGTGVAPFIGFLQQREKEREDNPEVVFGETWLFFGCRHRDRDFLFREELQGFVGNGTLTHLKVCFSRDPPEGTETRTGPRYVQHDLLLHAKDITNLLLRENGYLYVCGDAKNMAKDVNDALMEMIAAELQLDKLEAMKALARLREEKRYLQDIWN</sequence>
<dbReference type="PRINTS" id="PR00369">
    <property type="entry name" value="FLAVODOXIN"/>
</dbReference>
<feature type="region of interest" description="Disordered" evidence="14">
    <location>
        <begin position="261"/>
        <end position="298"/>
    </location>
</feature>
<keyword evidence="18" id="KW-1185">Reference proteome</keyword>
<dbReference type="OMA" id="LFFGHQR"/>
<evidence type="ECO:0000259" key="16">
    <source>
        <dbReference type="PROSITE" id="PS51384"/>
    </source>
</evidence>
<organism evidence="17 18">
    <name type="scientific">Esox lucius</name>
    <name type="common">Northern pike</name>
    <dbReference type="NCBI Taxonomy" id="8010"/>
    <lineage>
        <taxon>Eukaryota</taxon>
        <taxon>Metazoa</taxon>
        <taxon>Chordata</taxon>
        <taxon>Craniata</taxon>
        <taxon>Vertebrata</taxon>
        <taxon>Euteleostomi</taxon>
        <taxon>Actinopterygii</taxon>
        <taxon>Neopterygii</taxon>
        <taxon>Teleostei</taxon>
        <taxon>Protacanthopterygii</taxon>
        <taxon>Esociformes</taxon>
        <taxon>Esocidae</taxon>
        <taxon>Esox</taxon>
    </lineage>
</organism>
<evidence type="ECO:0000256" key="5">
    <source>
        <dbReference type="ARBA" id="ARBA00022643"/>
    </source>
</evidence>
<evidence type="ECO:0000256" key="3">
    <source>
        <dbReference type="ARBA" id="ARBA00022605"/>
    </source>
</evidence>
<dbReference type="InterPro" id="IPR023173">
    <property type="entry name" value="NADPH_Cyt_P450_Rdtase_alpha"/>
</dbReference>
<keyword evidence="5" id="KW-0288">FMN</keyword>
<dbReference type="STRING" id="8010.ENSELUP00000000477"/>
<dbReference type="FunFam" id="3.40.50.80:FF:000018">
    <property type="entry name" value="NADPH--cytochrome P450 reductase"/>
    <property type="match status" value="1"/>
</dbReference>
<dbReference type="Pfam" id="PF00175">
    <property type="entry name" value="NAD_binding_1"/>
    <property type="match status" value="1"/>
</dbReference>
<dbReference type="CDD" id="cd06203">
    <property type="entry name" value="methionine_synthase_red"/>
    <property type="match status" value="1"/>
</dbReference>
<evidence type="ECO:0000256" key="11">
    <source>
        <dbReference type="ARBA" id="ARBA00039088"/>
    </source>
</evidence>
<dbReference type="Bgee" id="ENSELUG00000002064">
    <property type="expression patterns" value="Expressed in liver and 14 other cell types or tissues"/>
</dbReference>
<dbReference type="InterPro" id="IPR001433">
    <property type="entry name" value="OxRdtase_FAD/NAD-bd"/>
</dbReference>
<reference evidence="17" key="2">
    <citation type="submission" date="2020-02" db="EMBL/GenBank/DDBJ databases">
        <title>Esox lucius (northern pike) genome, fEsoLuc1, primary haplotype.</title>
        <authorList>
            <person name="Myers G."/>
            <person name="Karagic N."/>
            <person name="Meyer A."/>
            <person name="Pippel M."/>
            <person name="Reichard M."/>
            <person name="Winkler S."/>
            <person name="Tracey A."/>
            <person name="Sims Y."/>
            <person name="Howe K."/>
            <person name="Rhie A."/>
            <person name="Formenti G."/>
            <person name="Durbin R."/>
            <person name="Fedrigo O."/>
            <person name="Jarvis E.D."/>
        </authorList>
    </citation>
    <scope>NUCLEOTIDE SEQUENCE [LARGE SCALE GENOMIC DNA]</scope>
</reference>
<dbReference type="Proteomes" id="UP000265140">
    <property type="component" value="Chromosome 21"/>
</dbReference>
<dbReference type="PROSITE" id="PS50902">
    <property type="entry name" value="FLAVODOXIN_LIKE"/>
    <property type="match status" value="1"/>
</dbReference>
<dbReference type="AlphaFoldDB" id="A0A3P8XBR2"/>
<accession>A0A3P8XBR2</accession>
<dbReference type="Gene3D" id="3.40.50.80">
    <property type="entry name" value="Nucleotide-binding domain of ferredoxin-NADP reductase (FNR) module"/>
    <property type="match status" value="1"/>
</dbReference>
<dbReference type="GO" id="GO:0009086">
    <property type="term" value="P:methionine biosynthetic process"/>
    <property type="evidence" value="ECO:0007669"/>
    <property type="project" value="UniProtKB-KW"/>
</dbReference>
<dbReference type="GO" id="GO:0005829">
    <property type="term" value="C:cytosol"/>
    <property type="evidence" value="ECO:0007669"/>
    <property type="project" value="TreeGrafter"/>
</dbReference>
<evidence type="ECO:0000256" key="1">
    <source>
        <dbReference type="ARBA" id="ARBA00001917"/>
    </source>
</evidence>
<dbReference type="PRINTS" id="PR00371">
    <property type="entry name" value="FPNCR"/>
</dbReference>
<dbReference type="EC" id="1.16.1.8" evidence="11"/>
<dbReference type="Gene3D" id="2.40.30.10">
    <property type="entry name" value="Translation factors"/>
    <property type="match status" value="1"/>
</dbReference>
<reference evidence="17" key="3">
    <citation type="submission" date="2025-08" db="UniProtKB">
        <authorList>
            <consortium name="Ensembl"/>
        </authorList>
    </citation>
    <scope>IDENTIFICATION</scope>
</reference>
<proteinExistence type="predicted"/>
<dbReference type="InterPro" id="IPR017938">
    <property type="entry name" value="Riboflavin_synthase-like_b-brl"/>
</dbReference>
<dbReference type="Gene3D" id="1.20.990.10">
    <property type="entry name" value="NADPH-cytochrome p450 Reductase, Chain A, domain 3"/>
    <property type="match status" value="1"/>
</dbReference>
<dbReference type="InterPro" id="IPR039261">
    <property type="entry name" value="FNR_nucleotide-bd"/>
</dbReference>
<protein>
    <recommendedName>
        <fullName evidence="12">Methionine synthase reductase</fullName>
        <ecNumber evidence="11">1.16.1.8</ecNumber>
    </recommendedName>
</protein>
<dbReference type="SUPFAM" id="SSF52343">
    <property type="entry name" value="Ferredoxin reductase-like, C-terminal NADP-linked domain"/>
    <property type="match status" value="1"/>
</dbReference>
<keyword evidence="8" id="KW-0521">NADP</keyword>
<reference evidence="17" key="4">
    <citation type="submission" date="2025-09" db="UniProtKB">
        <authorList>
            <consortium name="Ensembl"/>
        </authorList>
    </citation>
    <scope>IDENTIFICATION</scope>
</reference>
<feature type="domain" description="FAD-binding FR-type" evidence="16">
    <location>
        <begin position="369"/>
        <end position="630"/>
    </location>
</feature>
<dbReference type="GO" id="GO:0050667">
    <property type="term" value="P:homocysteine metabolic process"/>
    <property type="evidence" value="ECO:0007669"/>
    <property type="project" value="TreeGrafter"/>
</dbReference>
<keyword evidence="3" id="KW-0028">Amino-acid biosynthesis</keyword>
<dbReference type="OrthoDB" id="1856718at2759"/>
<reference evidence="18" key="1">
    <citation type="journal article" date="2014" name="PLoS ONE">
        <title>The genome and linkage map of the northern pike (Esox lucius): conserved synteny revealed between the salmonid sister group and the Neoteleostei.</title>
        <authorList>
            <person name="Rondeau E.B."/>
            <person name="Minkley D.R."/>
            <person name="Leong J.S."/>
            <person name="Messmer A.M."/>
            <person name="Jantzen J.R."/>
            <person name="von Schalburg K.R."/>
            <person name="Lemon C."/>
            <person name="Bird N.H."/>
            <person name="Koop B.F."/>
        </authorList>
    </citation>
    <scope>NUCLEOTIDE SEQUENCE</scope>
</reference>
<dbReference type="InterPro" id="IPR029039">
    <property type="entry name" value="Flavoprotein-like_sf"/>
</dbReference>
<dbReference type="Ensembl" id="ENSELUT00000019007.3">
    <property type="protein sequence ID" value="ENSELUP00000000477.3"/>
    <property type="gene ID" value="ENSELUG00000002064.3"/>
</dbReference>
<evidence type="ECO:0000256" key="13">
    <source>
        <dbReference type="SAM" id="Coils"/>
    </source>
</evidence>
<evidence type="ECO:0000313" key="17">
    <source>
        <dbReference type="Ensembl" id="ENSELUP00000000477.3"/>
    </source>
</evidence>
<dbReference type="SUPFAM" id="SSF63380">
    <property type="entry name" value="Riboflavin synthase domain-like"/>
    <property type="match status" value="1"/>
</dbReference>
<evidence type="ECO:0000256" key="10">
    <source>
        <dbReference type="ARBA" id="ARBA00023167"/>
    </source>
</evidence>
<keyword evidence="9" id="KW-0560">Oxidoreductase</keyword>
<dbReference type="Pfam" id="PF00258">
    <property type="entry name" value="Flavodoxin_1"/>
    <property type="match status" value="1"/>
</dbReference>
<dbReference type="InterPro" id="IPR008254">
    <property type="entry name" value="Flavodoxin/NO_synth"/>
</dbReference>
<evidence type="ECO:0000256" key="12">
    <source>
        <dbReference type="ARBA" id="ARBA00040659"/>
    </source>
</evidence>
<dbReference type="InterPro" id="IPR001709">
    <property type="entry name" value="Flavoprot_Pyr_Nucl_cyt_Rdtase"/>
</dbReference>
<dbReference type="GeneTree" id="ENSGT00940000155822"/>
<evidence type="ECO:0000256" key="7">
    <source>
        <dbReference type="ARBA" id="ARBA00022827"/>
    </source>
</evidence>
<keyword evidence="4" id="KW-0285">Flavoprotein</keyword>
<dbReference type="GO" id="GO:0010181">
    <property type="term" value="F:FMN binding"/>
    <property type="evidence" value="ECO:0007669"/>
    <property type="project" value="InterPro"/>
</dbReference>
<evidence type="ECO:0000256" key="2">
    <source>
        <dbReference type="ARBA" id="ARBA00001974"/>
    </source>
</evidence>
<dbReference type="InterPro" id="IPR017927">
    <property type="entry name" value="FAD-bd_FR_type"/>
</dbReference>
<evidence type="ECO:0000259" key="15">
    <source>
        <dbReference type="PROSITE" id="PS50902"/>
    </source>
</evidence>
<feature type="domain" description="Flavodoxin-like" evidence="15">
    <location>
        <begin position="59"/>
        <end position="202"/>
    </location>
</feature>
<dbReference type="SUPFAM" id="SSF52218">
    <property type="entry name" value="Flavoproteins"/>
    <property type="match status" value="1"/>
</dbReference>
<dbReference type="Gene3D" id="3.40.50.360">
    <property type="match status" value="1"/>
</dbReference>
<dbReference type="PANTHER" id="PTHR19384">
    <property type="entry name" value="NITRIC OXIDE SYNTHASE-RELATED"/>
    <property type="match status" value="1"/>
</dbReference>
<evidence type="ECO:0000256" key="8">
    <source>
        <dbReference type="ARBA" id="ARBA00022857"/>
    </source>
</evidence>
<dbReference type="FunFam" id="3.40.50.360:FF:000059">
    <property type="entry name" value="5-methyltetrahydrofolate-homocysteine methyltransferase reductase"/>
    <property type="match status" value="1"/>
</dbReference>
<dbReference type="InParanoid" id="A0A3P8XBR2"/>
<keyword evidence="7" id="KW-0274">FAD</keyword>
<dbReference type="InterPro" id="IPR003097">
    <property type="entry name" value="CysJ-like_FAD-binding"/>
</dbReference>
<evidence type="ECO:0000256" key="6">
    <source>
        <dbReference type="ARBA" id="ARBA00022691"/>
    </source>
</evidence>
<comment type="cofactor">
    <cofactor evidence="2">
        <name>FAD</name>
        <dbReference type="ChEBI" id="CHEBI:57692"/>
    </cofactor>
</comment>
<feature type="compositionally biased region" description="Polar residues" evidence="14">
    <location>
        <begin position="268"/>
        <end position="282"/>
    </location>
</feature>